<proteinExistence type="predicted"/>
<dbReference type="EMBL" id="JAHXPT010000004">
    <property type="protein sequence ID" value="MBW6409937.1"/>
    <property type="molecule type" value="Genomic_DNA"/>
</dbReference>
<keyword evidence="1" id="KW-0472">Membrane</keyword>
<protein>
    <recommendedName>
        <fullName evidence="4">SGNH/GDSL hydrolase family protein</fullName>
    </recommendedName>
</protein>
<dbReference type="Proteomes" id="UP001519921">
    <property type="component" value="Unassembled WGS sequence"/>
</dbReference>
<accession>A0ABS7AMP7</accession>
<keyword evidence="3" id="KW-1185">Reference proteome</keyword>
<dbReference type="SUPFAM" id="SSF52266">
    <property type="entry name" value="SGNH hydrolase"/>
    <property type="match status" value="1"/>
</dbReference>
<keyword evidence="1" id="KW-0812">Transmembrane</keyword>
<dbReference type="RefSeq" id="WP_219778993.1">
    <property type="nucleotide sequence ID" value="NZ_JAHXPT010000004.1"/>
</dbReference>
<sequence>MVKKFWLKGINITIIVVIILALISPIFVIPGHAVKLKEGLYNKENSYEVLLLGSSHMNGLIDPEILYDNYGINSFNFGTGGQPIDVTYYLLKEALKIHPETKIVVLDLYYLGLKNEYGEEGYIRNVLDNMKLSYNKLQAIRNCTPKSEFIYYLFPILKYHNRWSSLKKNSKNNSVNYKITGFEAGDQKYGEEIKGEQYSEEIGEIPSKSEEYLYKFIELSKQKGFKLVFVNAPYDYSSNDFEHWYIDDAAMYNRVNQIAEENNIPFINYSLEEKMKEIKFDFKEDMNNVGHTNIWGAEKVSLDLAKFLHNNYQLEDYR</sequence>
<dbReference type="InterPro" id="IPR036514">
    <property type="entry name" value="SGNH_hydro_sf"/>
</dbReference>
<comment type="caution">
    <text evidence="2">The sequence shown here is derived from an EMBL/GenBank/DDBJ whole genome shotgun (WGS) entry which is preliminary data.</text>
</comment>
<organism evidence="2 3">
    <name type="scientific">Clostridium weizhouense</name>
    <dbReference type="NCBI Taxonomy" id="2859781"/>
    <lineage>
        <taxon>Bacteria</taxon>
        <taxon>Bacillati</taxon>
        <taxon>Bacillota</taxon>
        <taxon>Clostridia</taxon>
        <taxon>Eubacteriales</taxon>
        <taxon>Clostridiaceae</taxon>
        <taxon>Clostridium</taxon>
    </lineage>
</organism>
<name>A0ABS7AMP7_9CLOT</name>
<gene>
    <name evidence="2" type="ORF">KYD98_07510</name>
</gene>
<evidence type="ECO:0000313" key="3">
    <source>
        <dbReference type="Proteomes" id="UP001519921"/>
    </source>
</evidence>
<dbReference type="Gene3D" id="3.40.50.1110">
    <property type="entry name" value="SGNH hydrolase"/>
    <property type="match status" value="1"/>
</dbReference>
<evidence type="ECO:0008006" key="4">
    <source>
        <dbReference type="Google" id="ProtNLM"/>
    </source>
</evidence>
<evidence type="ECO:0000313" key="2">
    <source>
        <dbReference type="EMBL" id="MBW6409937.1"/>
    </source>
</evidence>
<keyword evidence="1" id="KW-1133">Transmembrane helix</keyword>
<reference evidence="2 3" key="1">
    <citation type="submission" date="2021-07" db="EMBL/GenBank/DDBJ databases">
        <title>Clostridium weizhouense sp. nov., an anaerobic bacterium isolated from activated sludge of Petroleum wastewater.</title>
        <authorList>
            <person name="Li Q."/>
        </authorList>
    </citation>
    <scope>NUCLEOTIDE SEQUENCE [LARGE SCALE GENOMIC DNA]</scope>
    <source>
        <strain evidence="2 3">YB-6</strain>
    </source>
</reference>
<feature type="transmembrane region" description="Helical" evidence="1">
    <location>
        <begin position="12"/>
        <end position="33"/>
    </location>
</feature>
<evidence type="ECO:0000256" key="1">
    <source>
        <dbReference type="SAM" id="Phobius"/>
    </source>
</evidence>